<evidence type="ECO:0000313" key="1">
    <source>
        <dbReference type="EMBL" id="MBT1710331.1"/>
    </source>
</evidence>
<proteinExistence type="predicted"/>
<sequence>MFTLEQIRAAHAKVKSGADFPQYFENLKAFGLAWYETLIADGHTVYHGTDGYETTAPARYTAQVIADVIDPQQFEADLRAHQQGKTDFPTFCTQCAALGVNKWIVRMDLRTCTYYDRHDNVVLTEEIPGANR</sequence>
<protein>
    <submittedName>
        <fullName evidence="1">DUF1398 family protein</fullName>
    </submittedName>
</protein>
<dbReference type="RefSeq" id="WP_254085907.1">
    <property type="nucleotide sequence ID" value="NZ_JAHESE010000021.1"/>
</dbReference>
<organism evidence="1 2">
    <name type="scientific">Dawidia cretensis</name>
    <dbReference type="NCBI Taxonomy" id="2782350"/>
    <lineage>
        <taxon>Bacteria</taxon>
        <taxon>Pseudomonadati</taxon>
        <taxon>Bacteroidota</taxon>
        <taxon>Cytophagia</taxon>
        <taxon>Cytophagales</taxon>
        <taxon>Chryseotaleaceae</taxon>
        <taxon>Dawidia</taxon>
    </lineage>
</organism>
<dbReference type="Pfam" id="PF07166">
    <property type="entry name" value="DUF1398"/>
    <property type="match status" value="1"/>
</dbReference>
<keyword evidence="2" id="KW-1185">Reference proteome</keyword>
<evidence type="ECO:0000313" key="2">
    <source>
        <dbReference type="Proteomes" id="UP001319080"/>
    </source>
</evidence>
<dbReference type="AlphaFoldDB" id="A0AAP2DZN1"/>
<dbReference type="Gene3D" id="3.30.1810.10">
    <property type="entry name" value="YdfO-like"/>
    <property type="match status" value="1"/>
</dbReference>
<accession>A0AAP2DZN1</accession>
<dbReference type="EMBL" id="JAHESE010000021">
    <property type="protein sequence ID" value="MBT1710331.1"/>
    <property type="molecule type" value="Genomic_DNA"/>
</dbReference>
<comment type="caution">
    <text evidence="1">The sequence shown here is derived from an EMBL/GenBank/DDBJ whole genome shotgun (WGS) entry which is preliminary data.</text>
</comment>
<name>A0AAP2DZN1_9BACT</name>
<dbReference type="InterPro" id="IPR036696">
    <property type="entry name" value="YdfO-like_sf"/>
</dbReference>
<reference evidence="1 2" key="1">
    <citation type="submission" date="2021-05" db="EMBL/GenBank/DDBJ databases">
        <title>A Polyphasic approach of four new species of the genus Ohtaekwangia: Ohtaekwangia histidinii sp. nov., Ohtaekwangia cretensis sp. nov., Ohtaekwangia indiensis sp. nov., Ohtaekwangia reichenbachii sp. nov. from diverse environment.</title>
        <authorList>
            <person name="Octaviana S."/>
        </authorList>
    </citation>
    <scope>NUCLEOTIDE SEQUENCE [LARGE SCALE GENOMIC DNA]</scope>
    <source>
        <strain evidence="1 2">PWU5</strain>
    </source>
</reference>
<dbReference type="SUPFAM" id="SSF160419">
    <property type="entry name" value="YdfO-like"/>
    <property type="match status" value="1"/>
</dbReference>
<gene>
    <name evidence="1" type="ORF">KK062_18940</name>
</gene>
<dbReference type="Proteomes" id="UP001319080">
    <property type="component" value="Unassembled WGS sequence"/>
</dbReference>
<dbReference type="InterPro" id="IPR009833">
    <property type="entry name" value="DUF1398"/>
</dbReference>